<protein>
    <submittedName>
        <fullName evidence="1">DUF3303 domain-containing protein</fullName>
    </submittedName>
</protein>
<dbReference type="AlphaFoldDB" id="A0A1A2TNE4"/>
<sequence>MKYVVAWTYRLNGTAAENDESLRRGLAAYSKWSQPQTTTYHQFVGRIDGGGGFAVVESDNPADLVETTSQFATILDYQIYPVVDIAEAAQALQQGVEFREAIG</sequence>
<dbReference type="Proteomes" id="UP000092207">
    <property type="component" value="Unassembled WGS sequence"/>
</dbReference>
<dbReference type="InterPro" id="IPR021734">
    <property type="entry name" value="DUF3303"/>
</dbReference>
<evidence type="ECO:0000313" key="2">
    <source>
        <dbReference type="Proteomes" id="UP000092207"/>
    </source>
</evidence>
<accession>A0A1A2TNE4</accession>
<proteinExistence type="predicted"/>
<evidence type="ECO:0000313" key="1">
    <source>
        <dbReference type="EMBL" id="OBH85625.1"/>
    </source>
</evidence>
<gene>
    <name evidence="1" type="ORF">A5679_03120</name>
</gene>
<comment type="caution">
    <text evidence="1">The sequence shown here is derived from an EMBL/GenBank/DDBJ whole genome shotgun (WGS) entry which is preliminary data.</text>
</comment>
<dbReference type="OrthoDB" id="6882086at2"/>
<dbReference type="Pfam" id="PF11746">
    <property type="entry name" value="DUF3303"/>
    <property type="match status" value="1"/>
</dbReference>
<name>A0A1A2TNE4_MYCSC</name>
<dbReference type="EMBL" id="LZJY01000437">
    <property type="protein sequence ID" value="OBH85625.1"/>
    <property type="molecule type" value="Genomic_DNA"/>
</dbReference>
<organism evidence="1 2">
    <name type="scientific">Mycobacterium scrofulaceum</name>
    <dbReference type="NCBI Taxonomy" id="1783"/>
    <lineage>
        <taxon>Bacteria</taxon>
        <taxon>Bacillati</taxon>
        <taxon>Actinomycetota</taxon>
        <taxon>Actinomycetes</taxon>
        <taxon>Mycobacteriales</taxon>
        <taxon>Mycobacteriaceae</taxon>
        <taxon>Mycobacterium</taxon>
    </lineage>
</organism>
<dbReference type="RefSeq" id="WP_067279019.1">
    <property type="nucleotide sequence ID" value="NZ_LZJW01000139.1"/>
</dbReference>
<reference evidence="1 2" key="1">
    <citation type="submission" date="2016-06" db="EMBL/GenBank/DDBJ databases">
        <authorList>
            <person name="Kjaerup R.B."/>
            <person name="Dalgaard T.S."/>
            <person name="Juul-Madsen H.R."/>
        </authorList>
    </citation>
    <scope>NUCLEOTIDE SEQUENCE [LARGE SCALE GENOMIC DNA]</scope>
    <source>
        <strain evidence="1 2">E2838</strain>
    </source>
</reference>